<evidence type="ECO:0000256" key="5">
    <source>
        <dbReference type="ARBA" id="ARBA00047503"/>
    </source>
</evidence>
<dbReference type="CDD" id="cd03789">
    <property type="entry name" value="GT9_LPS_heptosyltransferase"/>
    <property type="match status" value="1"/>
</dbReference>
<gene>
    <name evidence="6" type="ORF">JETT_1394</name>
</gene>
<reference evidence="6 7" key="1">
    <citation type="submission" date="2019-04" db="EMBL/GenBank/DDBJ databases">
        <title>Genome of a novel bacterium Candidatus Jettenia ecosi reconstructed from metagenome of an anammox bioreactor.</title>
        <authorList>
            <person name="Mardanov A.V."/>
            <person name="Beletsky A.V."/>
            <person name="Ravin N.V."/>
            <person name="Botchkova E.A."/>
            <person name="Litti Y.V."/>
            <person name="Nozhevnikova A.N."/>
        </authorList>
    </citation>
    <scope>NUCLEOTIDE SEQUENCE [LARGE SCALE GENOMIC DNA]</scope>
    <source>
        <strain evidence="6">J2</strain>
    </source>
</reference>
<evidence type="ECO:0000256" key="2">
    <source>
        <dbReference type="ARBA" id="ARBA00022679"/>
    </source>
</evidence>
<evidence type="ECO:0000313" key="7">
    <source>
        <dbReference type="Proteomes" id="UP000319783"/>
    </source>
</evidence>
<accession>A0A533QCT7</accession>
<dbReference type="Proteomes" id="UP000319783">
    <property type="component" value="Unassembled WGS sequence"/>
</dbReference>
<comment type="caution">
    <text evidence="6">The sequence shown here is derived from an EMBL/GenBank/DDBJ whole genome shotgun (WGS) entry which is preliminary data.</text>
</comment>
<dbReference type="GO" id="GO:0005829">
    <property type="term" value="C:cytosol"/>
    <property type="evidence" value="ECO:0007669"/>
    <property type="project" value="TreeGrafter"/>
</dbReference>
<sequence length="351" mass="39760">MIKPAKVNNIIIRSPNWVGDVVMATPAFRCIRENFPQAKITIILKSYVQRLIEGAPWFDAVIPLDSKEQHLKGMQYISFIKELRAKKYDLGFLLPNSFSSALMFWLAGVKQRIGYKRDARSWLLTDTLDRLYENGRFCPTYMVDYYLHLCTGIGCKVRSKELELFLSQESQHRVDEIGEKFKLTNGRPLILLNPGAAYGSSKCWTAEGFAETADLIKKQMDCNIAIVCAPQEIKLAMDIEQKAKSRLINLGNQIMTLDVLKALIKRCALLITVDSGPRHIAVAFKRPVVTLMGPNDPRYTDSPAEIGQVIRADVDCLACHRKVCPKDHRCMTAIKPERVARVGLDFMSKYT</sequence>
<dbReference type="InterPro" id="IPR011910">
    <property type="entry name" value="RfaF"/>
</dbReference>
<protein>
    <recommendedName>
        <fullName evidence="4">lipopolysaccharide heptosyltransferase II</fullName>
        <ecNumber evidence="4">2.4.99.24</ecNumber>
    </recommendedName>
</protein>
<organism evidence="6 7">
    <name type="scientific">Candidatus Jettenia ecosi</name>
    <dbReference type="NCBI Taxonomy" id="2494326"/>
    <lineage>
        <taxon>Bacteria</taxon>
        <taxon>Pseudomonadati</taxon>
        <taxon>Planctomycetota</taxon>
        <taxon>Candidatus Brocadiia</taxon>
        <taxon>Candidatus Brocadiales</taxon>
        <taxon>Candidatus Brocadiaceae</taxon>
        <taxon>Candidatus Jettenia</taxon>
    </lineage>
</organism>
<name>A0A533QCT7_9BACT</name>
<keyword evidence="2 6" id="KW-0808">Transferase</keyword>
<evidence type="ECO:0000313" key="6">
    <source>
        <dbReference type="EMBL" id="TLD42279.1"/>
    </source>
</evidence>
<proteinExistence type="inferred from homology"/>
<dbReference type="GO" id="GO:0008713">
    <property type="term" value="F:ADP-heptose-lipopolysaccharide heptosyltransferase activity"/>
    <property type="evidence" value="ECO:0007669"/>
    <property type="project" value="UniProtKB-EC"/>
</dbReference>
<dbReference type="Gene3D" id="3.40.50.2000">
    <property type="entry name" value="Glycogen Phosphorylase B"/>
    <property type="match status" value="2"/>
</dbReference>
<dbReference type="EMBL" id="SULG01000023">
    <property type="protein sequence ID" value="TLD42279.1"/>
    <property type="molecule type" value="Genomic_DNA"/>
</dbReference>
<comment type="catalytic activity">
    <reaction evidence="5">
        <text>an L-alpha-D-Hep-(1-&gt;5)-[alpha-Kdo-(2-&gt;4)]-alpha-Kdo-(2-&gt;6)-lipid A + ADP-L-glycero-beta-D-manno-heptose = an L-alpha-D-Hep-(1-&gt;3)-L-alpha-D-Hep-(1-&gt;5)-[alpha-Kdo-(2-&gt;4)]-alpha-Kdo-(2-&gt;6)-lipid A + ADP + H(+)</text>
        <dbReference type="Rhea" id="RHEA:74071"/>
        <dbReference type="ChEBI" id="CHEBI:15378"/>
        <dbReference type="ChEBI" id="CHEBI:61506"/>
        <dbReference type="ChEBI" id="CHEBI:193068"/>
        <dbReference type="ChEBI" id="CHEBI:193069"/>
        <dbReference type="ChEBI" id="CHEBI:456216"/>
        <dbReference type="EC" id="2.4.99.24"/>
    </reaction>
</comment>
<dbReference type="PANTHER" id="PTHR30160:SF7">
    <property type="entry name" value="ADP-HEPTOSE--LPS HEPTOSYLTRANSFERASE 2"/>
    <property type="match status" value="1"/>
</dbReference>
<dbReference type="PANTHER" id="PTHR30160">
    <property type="entry name" value="TETRAACYLDISACCHARIDE 4'-KINASE-RELATED"/>
    <property type="match status" value="1"/>
</dbReference>
<evidence type="ECO:0000256" key="4">
    <source>
        <dbReference type="ARBA" id="ARBA00044042"/>
    </source>
</evidence>
<dbReference type="NCBIfam" id="TIGR02195">
    <property type="entry name" value="heptsyl_trn_II"/>
    <property type="match status" value="1"/>
</dbReference>
<keyword evidence="1" id="KW-0328">Glycosyltransferase</keyword>
<dbReference type="InterPro" id="IPR051199">
    <property type="entry name" value="LPS_LOS_Heptosyltrfase"/>
</dbReference>
<evidence type="ECO:0000256" key="1">
    <source>
        <dbReference type="ARBA" id="ARBA00022676"/>
    </source>
</evidence>
<evidence type="ECO:0000256" key="3">
    <source>
        <dbReference type="ARBA" id="ARBA00043995"/>
    </source>
</evidence>
<comment type="similarity">
    <text evidence="3">Belongs to the glycosyltransferase 9 family.</text>
</comment>
<dbReference type="SUPFAM" id="SSF53756">
    <property type="entry name" value="UDP-Glycosyltransferase/glycogen phosphorylase"/>
    <property type="match status" value="1"/>
</dbReference>
<dbReference type="EC" id="2.4.99.24" evidence="4"/>
<dbReference type="Pfam" id="PF01075">
    <property type="entry name" value="Glyco_transf_9"/>
    <property type="match status" value="1"/>
</dbReference>
<dbReference type="GO" id="GO:0009244">
    <property type="term" value="P:lipopolysaccharide core region biosynthetic process"/>
    <property type="evidence" value="ECO:0007669"/>
    <property type="project" value="TreeGrafter"/>
</dbReference>
<dbReference type="InterPro" id="IPR002201">
    <property type="entry name" value="Glyco_trans_9"/>
</dbReference>
<dbReference type="AlphaFoldDB" id="A0A533QCT7"/>